<evidence type="ECO:0000259" key="1">
    <source>
        <dbReference type="Pfam" id="PF05678"/>
    </source>
</evidence>
<accession>A0A7J6FR57</accession>
<dbReference type="InterPro" id="IPR008889">
    <property type="entry name" value="VQ"/>
</dbReference>
<dbReference type="Pfam" id="PF05678">
    <property type="entry name" value="VQ"/>
    <property type="match status" value="1"/>
</dbReference>
<name>A0A7J6FR57_CANSA</name>
<sequence length="183" mass="21079">MGKRVSQSTSVKTTKNNEKKDLNSWIKVLKPKVYITDSSNFKQLVQQLTGNGNNQPFTKPQQEIKNVPVIEIDEDDHQEIEPEISVEVASLSFDGATDSSEFFNSNQLEQEFSQVYNNEIFLDDDNTYLENYSEANQQVDLLAYWDIEKWLLDYDSHGLLYNNGYGPIEQDVSIYDYELSGII</sequence>
<dbReference type="EMBL" id="JAATIQ010000180">
    <property type="protein sequence ID" value="KAF4373213.1"/>
    <property type="molecule type" value="Genomic_DNA"/>
</dbReference>
<evidence type="ECO:0000313" key="2">
    <source>
        <dbReference type="EMBL" id="KAF4373213.1"/>
    </source>
</evidence>
<dbReference type="Proteomes" id="UP000583929">
    <property type="component" value="Unassembled WGS sequence"/>
</dbReference>
<dbReference type="EMBL" id="JAATIQ010000033">
    <property type="protein sequence ID" value="KAF4397315.1"/>
    <property type="molecule type" value="Genomic_DNA"/>
</dbReference>
<protein>
    <recommendedName>
        <fullName evidence="1">VQ domain-containing protein</fullName>
    </recommendedName>
</protein>
<proteinExistence type="predicted"/>
<gene>
    <name evidence="2" type="ORF">G4B88_007226</name>
    <name evidence="3" type="ORF">G4B88_027055</name>
</gene>
<feature type="domain" description="VQ" evidence="1">
    <location>
        <begin position="31"/>
        <end position="51"/>
    </location>
</feature>
<keyword evidence="4" id="KW-1185">Reference proteome</keyword>
<evidence type="ECO:0000313" key="4">
    <source>
        <dbReference type="Proteomes" id="UP000583929"/>
    </source>
</evidence>
<evidence type="ECO:0000313" key="3">
    <source>
        <dbReference type="EMBL" id="KAF4397315.1"/>
    </source>
</evidence>
<organism evidence="2 4">
    <name type="scientific">Cannabis sativa</name>
    <name type="common">Hemp</name>
    <name type="synonym">Marijuana</name>
    <dbReference type="NCBI Taxonomy" id="3483"/>
    <lineage>
        <taxon>Eukaryota</taxon>
        <taxon>Viridiplantae</taxon>
        <taxon>Streptophyta</taxon>
        <taxon>Embryophyta</taxon>
        <taxon>Tracheophyta</taxon>
        <taxon>Spermatophyta</taxon>
        <taxon>Magnoliopsida</taxon>
        <taxon>eudicotyledons</taxon>
        <taxon>Gunneridae</taxon>
        <taxon>Pentapetalae</taxon>
        <taxon>rosids</taxon>
        <taxon>fabids</taxon>
        <taxon>Rosales</taxon>
        <taxon>Cannabaceae</taxon>
        <taxon>Cannabis</taxon>
    </lineage>
</organism>
<comment type="caution">
    <text evidence="2">The sequence shown here is derived from an EMBL/GenBank/DDBJ whole genome shotgun (WGS) entry which is preliminary data.</text>
</comment>
<reference evidence="2 4" key="1">
    <citation type="journal article" date="2020" name="bioRxiv">
        <title>Sequence and annotation of 42 cannabis genomes reveals extensive copy number variation in cannabinoid synthesis and pathogen resistance genes.</title>
        <authorList>
            <person name="Mckernan K.J."/>
            <person name="Helbert Y."/>
            <person name="Kane L.T."/>
            <person name="Ebling H."/>
            <person name="Zhang L."/>
            <person name="Liu B."/>
            <person name="Eaton Z."/>
            <person name="Mclaughlin S."/>
            <person name="Kingan S."/>
            <person name="Baybayan P."/>
            <person name="Concepcion G."/>
            <person name="Jordan M."/>
            <person name="Riva A."/>
            <person name="Barbazuk W."/>
            <person name="Harkins T."/>
        </authorList>
    </citation>
    <scope>NUCLEOTIDE SEQUENCE [LARGE SCALE GENOMIC DNA]</scope>
    <source>
        <strain evidence="4">cv. Jamaican Lion 4</strain>
        <strain evidence="2">Father</strain>
        <tissue evidence="2">Leaf</tissue>
    </source>
</reference>
<dbReference type="AlphaFoldDB" id="A0A7J6FR57"/>